<keyword evidence="2" id="KW-0472">Membrane</keyword>
<keyword evidence="2" id="KW-0812">Transmembrane</keyword>
<feature type="transmembrane region" description="Helical" evidence="2">
    <location>
        <begin position="43"/>
        <end position="62"/>
    </location>
</feature>
<dbReference type="KEGG" id="mes:Meso_1192"/>
<keyword evidence="2" id="KW-1133">Transmembrane helix</keyword>
<reference evidence="3" key="1">
    <citation type="submission" date="2006-06" db="EMBL/GenBank/DDBJ databases">
        <title>Complete sequence of chromosome of Chelativorans sp. BNC1.</title>
        <authorList>
            <consortium name="US DOE Joint Genome Institute"/>
            <person name="Copeland A."/>
            <person name="Lucas S."/>
            <person name="Lapidus A."/>
            <person name="Barry K."/>
            <person name="Detter J.C."/>
            <person name="Glavina del Rio T."/>
            <person name="Hammon N."/>
            <person name="Israni S."/>
            <person name="Dalin E."/>
            <person name="Tice H."/>
            <person name="Pitluck S."/>
            <person name="Chertkov O."/>
            <person name="Brettin T."/>
            <person name="Bruce D."/>
            <person name="Han C."/>
            <person name="Tapia R."/>
            <person name="Gilna P."/>
            <person name="Schmutz J."/>
            <person name="Larimer F."/>
            <person name="Land M."/>
            <person name="Hauser L."/>
            <person name="Kyrpides N."/>
            <person name="Mikhailova N."/>
            <person name="Richardson P."/>
        </authorList>
    </citation>
    <scope>NUCLEOTIDE SEQUENCE</scope>
    <source>
        <strain evidence="3">BNC1</strain>
    </source>
</reference>
<feature type="transmembrane region" description="Helical" evidence="2">
    <location>
        <begin position="5"/>
        <end position="23"/>
    </location>
</feature>
<feature type="region of interest" description="Disordered" evidence="1">
    <location>
        <begin position="110"/>
        <end position="136"/>
    </location>
</feature>
<dbReference type="AlphaFoldDB" id="Q11J37"/>
<protein>
    <submittedName>
        <fullName evidence="3">Uncharacterized protein</fullName>
    </submittedName>
</protein>
<organism evidence="3">
    <name type="scientific">Chelativorans sp. (strain BNC1)</name>
    <dbReference type="NCBI Taxonomy" id="266779"/>
    <lineage>
        <taxon>Bacteria</taxon>
        <taxon>Pseudomonadati</taxon>
        <taxon>Pseudomonadota</taxon>
        <taxon>Alphaproteobacteria</taxon>
        <taxon>Hyphomicrobiales</taxon>
        <taxon>Phyllobacteriaceae</taxon>
        <taxon>Chelativorans</taxon>
    </lineage>
</organism>
<evidence type="ECO:0000256" key="2">
    <source>
        <dbReference type="SAM" id="Phobius"/>
    </source>
</evidence>
<dbReference type="STRING" id="266779.Meso_1192"/>
<name>Q11J37_CHESB</name>
<accession>Q11J37</accession>
<dbReference type="HOGENOM" id="CLU_1871700_0_0_5"/>
<gene>
    <name evidence="3" type="ordered locus">Meso_1192</name>
</gene>
<evidence type="ECO:0000313" key="3">
    <source>
        <dbReference type="EMBL" id="ABG62588.1"/>
    </source>
</evidence>
<evidence type="ECO:0000256" key="1">
    <source>
        <dbReference type="SAM" id="MobiDB-lite"/>
    </source>
</evidence>
<dbReference type="EMBL" id="CP000390">
    <property type="protein sequence ID" value="ABG62588.1"/>
    <property type="molecule type" value="Genomic_DNA"/>
</dbReference>
<proteinExistence type="predicted"/>
<sequence>MAILWVVNGLLHVAWISLAIYIWNQGGASNVDLDTLSMSMTAVEVTLVVLGLVGFGVATIVADRVARRAAPEAAKDEARELAKKIARETAENLVRSELPALVRRELADQHRTDSVLGDPDDLTERVPASTLDREPT</sequence>